<evidence type="ECO:0000313" key="3">
    <source>
        <dbReference type="Proteomes" id="UP001243009"/>
    </source>
</evidence>
<feature type="region of interest" description="Disordered" evidence="1">
    <location>
        <begin position="96"/>
        <end position="127"/>
    </location>
</feature>
<name>A0ABT9DSB6_9PROT</name>
<keyword evidence="3" id="KW-1185">Reference proteome</keyword>
<dbReference type="EMBL" id="JAUTWS010000001">
    <property type="protein sequence ID" value="MDO9706801.1"/>
    <property type="molecule type" value="Genomic_DNA"/>
</dbReference>
<sequence>MSDSSRGLSIAITPMHRTEEGIWESGSREGPQFLLVELIRGDGDSIEPVVECRDERTAALAARVVAGTLAALGLSPAAEEARIEAFDETTALILAENQTPEVEAPAGAWVAPDDEDDEEDGAGRATH</sequence>
<proteinExistence type="predicted"/>
<evidence type="ECO:0000256" key="1">
    <source>
        <dbReference type="SAM" id="MobiDB-lite"/>
    </source>
</evidence>
<evidence type="ECO:0000313" key="2">
    <source>
        <dbReference type="EMBL" id="MDO9706801.1"/>
    </source>
</evidence>
<dbReference type="Proteomes" id="UP001243009">
    <property type="component" value="Unassembled WGS sequence"/>
</dbReference>
<gene>
    <name evidence="2" type="ORF">Q7A36_00505</name>
</gene>
<comment type="caution">
    <text evidence="2">The sequence shown here is derived from an EMBL/GenBank/DDBJ whole genome shotgun (WGS) entry which is preliminary data.</text>
</comment>
<dbReference type="RefSeq" id="WP_305101674.1">
    <property type="nucleotide sequence ID" value="NZ_JAUTWS010000001.1"/>
</dbReference>
<accession>A0ABT9DSB6</accession>
<protein>
    <submittedName>
        <fullName evidence="2">Uncharacterized protein</fullName>
    </submittedName>
</protein>
<reference evidence="2 3" key="1">
    <citation type="submission" date="2023-08" db="EMBL/GenBank/DDBJ databases">
        <title>The draft genome sequence of Paracraurococcus sp. LOR1-02.</title>
        <authorList>
            <person name="Kingkaew E."/>
            <person name="Tanasupawat S."/>
        </authorList>
    </citation>
    <scope>NUCLEOTIDE SEQUENCE [LARGE SCALE GENOMIC DNA]</scope>
    <source>
        <strain evidence="2 3">LOR1-02</strain>
    </source>
</reference>
<organism evidence="2 3">
    <name type="scientific">Paracraurococcus lichenis</name>
    <dbReference type="NCBI Taxonomy" id="3064888"/>
    <lineage>
        <taxon>Bacteria</taxon>
        <taxon>Pseudomonadati</taxon>
        <taxon>Pseudomonadota</taxon>
        <taxon>Alphaproteobacteria</taxon>
        <taxon>Acetobacterales</taxon>
        <taxon>Roseomonadaceae</taxon>
        <taxon>Paracraurococcus</taxon>
    </lineage>
</organism>